<dbReference type="GO" id="GO:0003677">
    <property type="term" value="F:DNA binding"/>
    <property type="evidence" value="ECO:0007669"/>
    <property type="project" value="InterPro"/>
</dbReference>
<organism evidence="2 3">
    <name type="scientific">Rhizobium fredii</name>
    <name type="common">Sinorhizobium fredii</name>
    <dbReference type="NCBI Taxonomy" id="380"/>
    <lineage>
        <taxon>Bacteria</taxon>
        <taxon>Pseudomonadati</taxon>
        <taxon>Pseudomonadota</taxon>
        <taxon>Alphaproteobacteria</taxon>
        <taxon>Hyphomicrobiales</taxon>
        <taxon>Rhizobiaceae</taxon>
        <taxon>Sinorhizobium/Ensifer group</taxon>
        <taxon>Sinorhizobium</taxon>
    </lineage>
</organism>
<dbReference type="RefSeq" id="WP_060563780.1">
    <property type="nucleotide sequence ID" value="NZ_BJNI01000032.1"/>
</dbReference>
<feature type="domain" description="HTH cro/C1-type" evidence="1">
    <location>
        <begin position="10"/>
        <end position="63"/>
    </location>
</feature>
<comment type="caution">
    <text evidence="2">The sequence shown here is derived from an EMBL/GenBank/DDBJ whole genome shotgun (WGS) entry which is preliminary data.</text>
</comment>
<dbReference type="Proteomes" id="UP000466694">
    <property type="component" value="Unassembled WGS sequence"/>
</dbReference>
<dbReference type="CDD" id="cd00093">
    <property type="entry name" value="HTH_XRE"/>
    <property type="match status" value="1"/>
</dbReference>
<reference evidence="2 3" key="1">
    <citation type="journal article" date="2013" name="Genome Biol.">
        <title>Comparative genomics of the core and accessory genomes of 48 Sinorhizobium strains comprising five genospecies.</title>
        <authorList>
            <person name="Sugawara M."/>
            <person name="Epstein B."/>
            <person name="Badgley B.D."/>
            <person name="Unno T."/>
            <person name="Xu L."/>
            <person name="Reese J."/>
            <person name="Gyaneshwar P."/>
            <person name="Denny R."/>
            <person name="Mudge J."/>
            <person name="Bharti A.K."/>
            <person name="Farmer A.D."/>
            <person name="May G.D."/>
            <person name="Woodward J.E."/>
            <person name="Medigue C."/>
            <person name="Vallenet D."/>
            <person name="Lajus A."/>
            <person name="Rouy Z."/>
            <person name="Martinez-Vaz B."/>
            <person name="Tiffin P."/>
            <person name="Young N.D."/>
            <person name="Sadowsky M.J."/>
        </authorList>
    </citation>
    <scope>NUCLEOTIDE SEQUENCE [LARGE SCALE GENOMIC DNA]</scope>
    <source>
        <strain evidence="2 3">USDA205</strain>
    </source>
</reference>
<proteinExistence type="predicted"/>
<accession>A0A844AFL7</accession>
<evidence type="ECO:0000259" key="1">
    <source>
        <dbReference type="PROSITE" id="PS50943"/>
    </source>
</evidence>
<dbReference type="Gene3D" id="1.10.260.40">
    <property type="entry name" value="lambda repressor-like DNA-binding domains"/>
    <property type="match status" value="2"/>
</dbReference>
<evidence type="ECO:0000313" key="3">
    <source>
        <dbReference type="Proteomes" id="UP000466694"/>
    </source>
</evidence>
<dbReference type="InterPro" id="IPR001387">
    <property type="entry name" value="Cro/C1-type_HTH"/>
</dbReference>
<dbReference type="Pfam" id="PF01381">
    <property type="entry name" value="HTH_3"/>
    <property type="match status" value="1"/>
</dbReference>
<name>A0A844AFL7_RHIFR</name>
<sequence>MKTPTSADALRVARSLLGLSQREAAAAAGMTQKSLSAAESGKNSLLETNLQLIKFYEGRGIEFLGEARIGREIASAGARFRGPPGPGSDLSETSKFHSTTYGVSFLAARSLLNWEQAHVAEKSGLPLKTIRALERGAMWSDAAAQLRTFYEAMGVRFTGWGDVDTGRFYRVGVRWAAPGSPNLSEEAVPNGDGVDG</sequence>
<protein>
    <submittedName>
        <fullName evidence="2">Helix-turn-helix domain-containing protein</fullName>
    </submittedName>
</protein>
<evidence type="ECO:0000313" key="2">
    <source>
        <dbReference type="EMBL" id="MQX11131.1"/>
    </source>
</evidence>
<dbReference type="SUPFAM" id="SSF47413">
    <property type="entry name" value="lambda repressor-like DNA-binding domains"/>
    <property type="match status" value="1"/>
</dbReference>
<dbReference type="EMBL" id="WISZ01000168">
    <property type="protein sequence ID" value="MQX11131.1"/>
    <property type="molecule type" value="Genomic_DNA"/>
</dbReference>
<dbReference type="AlphaFoldDB" id="A0A844AFL7"/>
<dbReference type="PROSITE" id="PS50943">
    <property type="entry name" value="HTH_CROC1"/>
    <property type="match status" value="1"/>
</dbReference>
<gene>
    <name evidence="2" type="ORF">GHK48_23375</name>
</gene>
<dbReference type="SMART" id="SM00530">
    <property type="entry name" value="HTH_XRE"/>
    <property type="match status" value="2"/>
</dbReference>
<dbReference type="InterPro" id="IPR010982">
    <property type="entry name" value="Lambda_DNA-bd_dom_sf"/>
</dbReference>